<dbReference type="NCBIfam" id="TIGR01614">
    <property type="entry name" value="PME_inhib"/>
    <property type="match status" value="1"/>
</dbReference>
<feature type="region of interest" description="Disordered" evidence="4">
    <location>
        <begin position="40"/>
        <end position="83"/>
    </location>
</feature>
<dbReference type="InterPro" id="IPR006501">
    <property type="entry name" value="Pectinesterase_inhib_dom"/>
</dbReference>
<proteinExistence type="inferred from homology"/>
<dbReference type="CDD" id="cd15800">
    <property type="entry name" value="PMEI-like_2"/>
    <property type="match status" value="1"/>
</dbReference>
<dbReference type="InterPro" id="IPR052421">
    <property type="entry name" value="PCW_Enzyme_Inhibitor"/>
</dbReference>
<keyword evidence="8" id="KW-1185">Reference proteome</keyword>
<evidence type="ECO:0000313" key="7">
    <source>
        <dbReference type="EMBL" id="KAF3436551.1"/>
    </source>
</evidence>
<protein>
    <recommendedName>
        <fullName evidence="6">Pectinesterase inhibitor domain-containing protein</fullName>
    </recommendedName>
</protein>
<dbReference type="GO" id="GO:0004857">
    <property type="term" value="F:enzyme inhibitor activity"/>
    <property type="evidence" value="ECO:0007669"/>
    <property type="project" value="InterPro"/>
</dbReference>
<evidence type="ECO:0000256" key="1">
    <source>
        <dbReference type="ARBA" id="ARBA00022729"/>
    </source>
</evidence>
<sequence length="239" mass="25606">MEFNLCTVLLISFTSTLLLSPQALGDFQFPDLLPDLTGVTFNTDEPTPSARVPASAPNASPSAPAPAPAQNENNNENENEGGVSTLPFVRSAVKKICGVTENPALCSESIVPHMDGQVDPVSALKTEIQAALNLTVKATEQIKSLAQQESQSHMLKECLQVCIENYEVAQEDLKQAMVALDSHDMGLLRSVLSSVITDIGTCDDTFAEAPAIELPLKDELVKTLHELADNCMDISSLLN</sequence>
<dbReference type="OrthoDB" id="770764at2759"/>
<gene>
    <name evidence="7" type="ORF">FNV43_RR23643</name>
</gene>
<comment type="caution">
    <text evidence="7">The sequence shown here is derived from an EMBL/GenBank/DDBJ whole genome shotgun (WGS) entry which is preliminary data.</text>
</comment>
<keyword evidence="2" id="KW-1015">Disulfide bond</keyword>
<dbReference type="SUPFAM" id="SSF101148">
    <property type="entry name" value="Plant invertase/pectin methylesterase inhibitor"/>
    <property type="match status" value="1"/>
</dbReference>
<reference evidence="7" key="1">
    <citation type="submission" date="2020-03" db="EMBL/GenBank/DDBJ databases">
        <title>A high-quality chromosome-level genome assembly of a woody plant with both climbing and erect habits, Rhamnella rubrinervis.</title>
        <authorList>
            <person name="Lu Z."/>
            <person name="Yang Y."/>
            <person name="Zhu X."/>
            <person name="Sun Y."/>
        </authorList>
    </citation>
    <scope>NUCLEOTIDE SEQUENCE</scope>
    <source>
        <strain evidence="7">BYM</strain>
        <tissue evidence="7">Leaf</tissue>
    </source>
</reference>
<name>A0A8K0DTR5_9ROSA</name>
<evidence type="ECO:0000256" key="4">
    <source>
        <dbReference type="SAM" id="MobiDB-lite"/>
    </source>
</evidence>
<accession>A0A8K0DTR5</accession>
<dbReference type="EMBL" id="VOIH02000010">
    <property type="protein sequence ID" value="KAF3436551.1"/>
    <property type="molecule type" value="Genomic_DNA"/>
</dbReference>
<keyword evidence="1 5" id="KW-0732">Signal</keyword>
<feature type="signal peptide" evidence="5">
    <location>
        <begin position="1"/>
        <end position="25"/>
    </location>
</feature>
<evidence type="ECO:0000256" key="2">
    <source>
        <dbReference type="ARBA" id="ARBA00023157"/>
    </source>
</evidence>
<dbReference type="SMART" id="SM00856">
    <property type="entry name" value="PMEI"/>
    <property type="match status" value="1"/>
</dbReference>
<evidence type="ECO:0000256" key="3">
    <source>
        <dbReference type="ARBA" id="ARBA00038471"/>
    </source>
</evidence>
<dbReference type="Proteomes" id="UP000796880">
    <property type="component" value="Unassembled WGS sequence"/>
</dbReference>
<dbReference type="InterPro" id="IPR035513">
    <property type="entry name" value="Invertase/methylesterase_inhib"/>
</dbReference>
<evidence type="ECO:0000313" key="8">
    <source>
        <dbReference type="Proteomes" id="UP000796880"/>
    </source>
</evidence>
<dbReference type="Gene3D" id="1.20.140.40">
    <property type="entry name" value="Invertase/pectin methylesterase inhibitor family protein"/>
    <property type="match status" value="1"/>
</dbReference>
<feature type="domain" description="Pectinesterase inhibitor" evidence="6">
    <location>
        <begin position="88"/>
        <end position="234"/>
    </location>
</feature>
<comment type="similarity">
    <text evidence="3">Belongs to the PMEI family.</text>
</comment>
<evidence type="ECO:0000256" key="5">
    <source>
        <dbReference type="SAM" id="SignalP"/>
    </source>
</evidence>
<dbReference type="PANTHER" id="PTHR36710">
    <property type="entry name" value="PECTINESTERASE INHIBITOR-LIKE"/>
    <property type="match status" value="1"/>
</dbReference>
<dbReference type="AlphaFoldDB" id="A0A8K0DTR5"/>
<dbReference type="Pfam" id="PF04043">
    <property type="entry name" value="PMEI"/>
    <property type="match status" value="1"/>
</dbReference>
<feature type="compositionally biased region" description="Low complexity" evidence="4">
    <location>
        <begin position="48"/>
        <end position="76"/>
    </location>
</feature>
<organism evidence="7 8">
    <name type="scientific">Rhamnella rubrinervis</name>
    <dbReference type="NCBI Taxonomy" id="2594499"/>
    <lineage>
        <taxon>Eukaryota</taxon>
        <taxon>Viridiplantae</taxon>
        <taxon>Streptophyta</taxon>
        <taxon>Embryophyta</taxon>
        <taxon>Tracheophyta</taxon>
        <taxon>Spermatophyta</taxon>
        <taxon>Magnoliopsida</taxon>
        <taxon>eudicotyledons</taxon>
        <taxon>Gunneridae</taxon>
        <taxon>Pentapetalae</taxon>
        <taxon>rosids</taxon>
        <taxon>fabids</taxon>
        <taxon>Rosales</taxon>
        <taxon>Rhamnaceae</taxon>
        <taxon>rhamnoid group</taxon>
        <taxon>Rhamneae</taxon>
        <taxon>Rhamnella</taxon>
    </lineage>
</organism>
<feature type="chain" id="PRO_5035443263" description="Pectinesterase inhibitor domain-containing protein" evidence="5">
    <location>
        <begin position="26"/>
        <end position="239"/>
    </location>
</feature>
<dbReference type="PANTHER" id="PTHR36710:SF21">
    <property type="entry name" value="PECTINESTERASE INHIBITOR DOMAIN-CONTAINING PROTEIN"/>
    <property type="match status" value="1"/>
</dbReference>
<evidence type="ECO:0000259" key="6">
    <source>
        <dbReference type="SMART" id="SM00856"/>
    </source>
</evidence>